<dbReference type="SUPFAM" id="SSF142433">
    <property type="entry name" value="CinA-like"/>
    <property type="match status" value="1"/>
</dbReference>
<protein>
    <submittedName>
        <fullName evidence="2">CinA family protein</fullName>
    </submittedName>
</protein>
<evidence type="ECO:0000259" key="1">
    <source>
        <dbReference type="Pfam" id="PF02464"/>
    </source>
</evidence>
<dbReference type="Gene3D" id="3.90.950.20">
    <property type="entry name" value="CinA-like"/>
    <property type="match status" value="1"/>
</dbReference>
<dbReference type="InterPro" id="IPR036653">
    <property type="entry name" value="CinA-like_C"/>
</dbReference>
<keyword evidence="3" id="KW-1185">Reference proteome</keyword>
<evidence type="ECO:0000313" key="3">
    <source>
        <dbReference type="Proteomes" id="UP001375370"/>
    </source>
</evidence>
<organism evidence="2 3">
    <name type="scientific">Candidatus Dehalogenimonas loeffleri</name>
    <dbReference type="NCBI Taxonomy" id="3127115"/>
    <lineage>
        <taxon>Bacteria</taxon>
        <taxon>Bacillati</taxon>
        <taxon>Chloroflexota</taxon>
        <taxon>Dehalococcoidia</taxon>
        <taxon>Dehalococcoidales</taxon>
        <taxon>Dehalococcoidaceae</taxon>
        <taxon>Dehalogenimonas</taxon>
    </lineage>
</organism>
<sequence>MKNDGQGELNLSEPEVLAGKLLREKGLTIGTVESATGGLLAARIIGVPGASDYCRGGIIAYHNEVKMSLAGVKYATLLAFGAVSARVAEEMAAGGRQRLGVDICISDTGIAGPGGGNDNKPAGLFYLGLATAEGVRHRKYIFKGSRQQNRTAAVNAALEWLLEELA</sequence>
<dbReference type="Proteomes" id="UP001375370">
    <property type="component" value="Chromosome"/>
</dbReference>
<gene>
    <name evidence="2" type="ORF">V8247_06100</name>
</gene>
<dbReference type="NCBIfam" id="TIGR00199">
    <property type="entry name" value="PncC_domain"/>
    <property type="match status" value="1"/>
</dbReference>
<proteinExistence type="predicted"/>
<dbReference type="Pfam" id="PF02464">
    <property type="entry name" value="CinA"/>
    <property type="match status" value="1"/>
</dbReference>
<feature type="domain" description="CinA C-terminal" evidence="1">
    <location>
        <begin position="18"/>
        <end position="164"/>
    </location>
</feature>
<dbReference type="InterPro" id="IPR008136">
    <property type="entry name" value="CinA_C"/>
</dbReference>
<name>A0ABZ2J1P2_9CHLR</name>
<accession>A0ABZ2J1P2</accession>
<dbReference type="RefSeq" id="WP_338736955.1">
    <property type="nucleotide sequence ID" value="NZ_CP146612.1"/>
</dbReference>
<dbReference type="EMBL" id="CP146612">
    <property type="protein sequence ID" value="WWX24834.1"/>
    <property type="molecule type" value="Genomic_DNA"/>
</dbReference>
<reference evidence="2 3" key="1">
    <citation type="submission" date="2024-03" db="EMBL/GenBank/DDBJ databases">
        <title>A Dehalogenimonas Isolated from Estuarine Sediments Dihaloeliminates Chlorinated Alkanes.</title>
        <authorList>
            <person name="Yang Y."/>
            <person name="Wang H."/>
        </authorList>
    </citation>
    <scope>NUCLEOTIDE SEQUENCE [LARGE SCALE GENOMIC DNA]</scope>
    <source>
        <strain evidence="2 3">W</strain>
    </source>
</reference>
<evidence type="ECO:0000313" key="2">
    <source>
        <dbReference type="EMBL" id="WWX24834.1"/>
    </source>
</evidence>